<dbReference type="InterPro" id="IPR003660">
    <property type="entry name" value="HAMP_dom"/>
</dbReference>
<protein>
    <recommendedName>
        <fullName evidence="3">histidine kinase</fullName>
        <ecNumber evidence="3">2.7.13.3</ecNumber>
    </recommendedName>
</protein>
<dbReference type="InterPro" id="IPR004358">
    <property type="entry name" value="Sig_transdc_His_kin-like_C"/>
</dbReference>
<reference evidence="18 19" key="1">
    <citation type="submission" date="2020-08" db="EMBL/GenBank/DDBJ databases">
        <title>Genomic Encyclopedia of Type Strains, Phase IV (KMG-IV): sequencing the most valuable type-strain genomes for metagenomic binning, comparative biology and taxonomic classification.</title>
        <authorList>
            <person name="Goeker M."/>
        </authorList>
    </citation>
    <scope>NUCLEOTIDE SEQUENCE [LARGE SCALE GENOMIC DNA]</scope>
    <source>
        <strain evidence="18 19">DSM 29514</strain>
    </source>
</reference>
<evidence type="ECO:0000256" key="1">
    <source>
        <dbReference type="ARBA" id="ARBA00000085"/>
    </source>
</evidence>
<evidence type="ECO:0000259" key="16">
    <source>
        <dbReference type="PROSITE" id="PS50109"/>
    </source>
</evidence>
<keyword evidence="10 18" id="KW-0418">Kinase</keyword>
<dbReference type="EMBL" id="JACIEC010000001">
    <property type="protein sequence ID" value="MBB4141684.1"/>
    <property type="molecule type" value="Genomic_DNA"/>
</dbReference>
<dbReference type="PRINTS" id="PR00344">
    <property type="entry name" value="BCTRLSENSOR"/>
</dbReference>
<dbReference type="PANTHER" id="PTHR44936:SF5">
    <property type="entry name" value="SENSOR HISTIDINE KINASE ENVZ"/>
    <property type="match status" value="1"/>
</dbReference>
<evidence type="ECO:0000256" key="9">
    <source>
        <dbReference type="ARBA" id="ARBA00022741"/>
    </source>
</evidence>
<dbReference type="CDD" id="cd00082">
    <property type="entry name" value="HisKA"/>
    <property type="match status" value="1"/>
</dbReference>
<dbReference type="GO" id="GO:0000155">
    <property type="term" value="F:phosphorelay sensor kinase activity"/>
    <property type="evidence" value="ECO:0007669"/>
    <property type="project" value="InterPro"/>
</dbReference>
<evidence type="ECO:0000256" key="5">
    <source>
        <dbReference type="ARBA" id="ARBA00022519"/>
    </source>
</evidence>
<dbReference type="InterPro" id="IPR003594">
    <property type="entry name" value="HATPase_dom"/>
</dbReference>
<dbReference type="GO" id="GO:0005886">
    <property type="term" value="C:plasma membrane"/>
    <property type="evidence" value="ECO:0007669"/>
    <property type="project" value="UniProtKB-SubCell"/>
</dbReference>
<evidence type="ECO:0000256" key="14">
    <source>
        <dbReference type="ARBA" id="ARBA00023136"/>
    </source>
</evidence>
<dbReference type="Pfam" id="PF02518">
    <property type="entry name" value="HATPase_c"/>
    <property type="match status" value="1"/>
</dbReference>
<evidence type="ECO:0000256" key="8">
    <source>
        <dbReference type="ARBA" id="ARBA00022692"/>
    </source>
</evidence>
<evidence type="ECO:0000256" key="4">
    <source>
        <dbReference type="ARBA" id="ARBA00022475"/>
    </source>
</evidence>
<evidence type="ECO:0000256" key="2">
    <source>
        <dbReference type="ARBA" id="ARBA00004429"/>
    </source>
</evidence>
<sequence>MTDLRPPLNRSLDQLKRLSATLSHATGSLKQRVEPVMDRLKPPGWTKATRWLKRRMPTGLYTRSVLIVIIPMLLLQSVVSAVFMERHWRNVTERLSQAVTRDIAAIIEIIKTYPPANGDYTEITRIARDQLSLNISVLPDTQLPPPRPKPFFSILDDILADQINQQIRLPYWIDTVGDSRLVEIRIQLDDKVLRVFTIRNQTYASNTHIFLVWMFGTSLLLIGISILFLRGQIRPILMLADAAESFGKGQRNDGFVPRGADEIRRAGIAFNQMRERIERQIEQRTAMLTGISHDLRTILTRFKLQLALAGNNPDLHGMEADVEDMQSMLEGYLAFARGEAEEDFGELRLSELLEKIRVDFDLHGKEMDYTIDGEDLLSVRPNAFMRLVGNLASNSQRYANRLTVEARHSAKWLTLIFDDDGPGIPEASREDVFKPFYRLDEARNLNASGTGLGLAIARDIARGHGGNVTLSDSPLGGLRAVVRVPA</sequence>
<dbReference type="InterPro" id="IPR036890">
    <property type="entry name" value="HATPase_C_sf"/>
</dbReference>
<dbReference type="SUPFAM" id="SSF47384">
    <property type="entry name" value="Homodimeric domain of signal transducing histidine kinase"/>
    <property type="match status" value="1"/>
</dbReference>
<evidence type="ECO:0000313" key="19">
    <source>
        <dbReference type="Proteomes" id="UP000519897"/>
    </source>
</evidence>
<keyword evidence="4" id="KW-1003">Cell membrane</keyword>
<evidence type="ECO:0000256" key="7">
    <source>
        <dbReference type="ARBA" id="ARBA00022679"/>
    </source>
</evidence>
<proteinExistence type="predicted"/>
<keyword evidence="7 18" id="KW-0808">Transferase</keyword>
<feature type="domain" description="Histidine kinase" evidence="16">
    <location>
        <begin position="290"/>
        <end position="486"/>
    </location>
</feature>
<keyword evidence="9" id="KW-0547">Nucleotide-binding</keyword>
<dbReference type="InterPro" id="IPR005467">
    <property type="entry name" value="His_kinase_dom"/>
</dbReference>
<evidence type="ECO:0000256" key="10">
    <source>
        <dbReference type="ARBA" id="ARBA00022777"/>
    </source>
</evidence>
<feature type="transmembrane region" description="Helical" evidence="15">
    <location>
        <begin position="209"/>
        <end position="229"/>
    </location>
</feature>
<keyword evidence="14 15" id="KW-0472">Membrane</keyword>
<dbReference type="SMART" id="SM00304">
    <property type="entry name" value="HAMP"/>
    <property type="match status" value="1"/>
</dbReference>
<dbReference type="Gene3D" id="1.10.287.130">
    <property type="match status" value="1"/>
</dbReference>
<dbReference type="InterPro" id="IPR003661">
    <property type="entry name" value="HisK_dim/P_dom"/>
</dbReference>
<dbReference type="SMART" id="SM00387">
    <property type="entry name" value="HATPase_c"/>
    <property type="match status" value="1"/>
</dbReference>
<dbReference type="Gene3D" id="3.30.565.10">
    <property type="entry name" value="Histidine kinase-like ATPase, C-terminal domain"/>
    <property type="match status" value="1"/>
</dbReference>
<dbReference type="InterPro" id="IPR050980">
    <property type="entry name" value="2C_sensor_his_kinase"/>
</dbReference>
<keyword evidence="8 15" id="KW-0812">Transmembrane</keyword>
<evidence type="ECO:0000256" key="12">
    <source>
        <dbReference type="ARBA" id="ARBA00022989"/>
    </source>
</evidence>
<evidence type="ECO:0000256" key="3">
    <source>
        <dbReference type="ARBA" id="ARBA00012438"/>
    </source>
</evidence>
<dbReference type="EC" id="2.7.13.3" evidence="3"/>
<keyword evidence="19" id="KW-1185">Reference proteome</keyword>
<evidence type="ECO:0000256" key="6">
    <source>
        <dbReference type="ARBA" id="ARBA00022553"/>
    </source>
</evidence>
<dbReference type="Pfam" id="PF00672">
    <property type="entry name" value="HAMP"/>
    <property type="match status" value="1"/>
</dbReference>
<dbReference type="SUPFAM" id="SSF55874">
    <property type="entry name" value="ATPase domain of HSP90 chaperone/DNA topoisomerase II/histidine kinase"/>
    <property type="match status" value="1"/>
</dbReference>
<dbReference type="SMART" id="SM00388">
    <property type="entry name" value="HisKA"/>
    <property type="match status" value="1"/>
</dbReference>
<keyword evidence="11" id="KW-0067">ATP-binding</keyword>
<name>A0A7W6LC71_9HYPH</name>
<evidence type="ECO:0000256" key="15">
    <source>
        <dbReference type="SAM" id="Phobius"/>
    </source>
</evidence>
<evidence type="ECO:0000256" key="13">
    <source>
        <dbReference type="ARBA" id="ARBA00023012"/>
    </source>
</evidence>
<keyword evidence="6" id="KW-0597">Phosphoprotein</keyword>
<comment type="subcellular location">
    <subcellularLocation>
        <location evidence="2">Cell inner membrane</location>
        <topology evidence="2">Multi-pass membrane protein</topology>
    </subcellularLocation>
</comment>
<dbReference type="AlphaFoldDB" id="A0A7W6LC71"/>
<comment type="caution">
    <text evidence="18">The sequence shown here is derived from an EMBL/GenBank/DDBJ whole genome shotgun (WGS) entry which is preliminary data.</text>
</comment>
<dbReference type="PANTHER" id="PTHR44936">
    <property type="entry name" value="SENSOR PROTEIN CREC"/>
    <property type="match status" value="1"/>
</dbReference>
<dbReference type="GO" id="GO:0005524">
    <property type="term" value="F:ATP binding"/>
    <property type="evidence" value="ECO:0007669"/>
    <property type="project" value="UniProtKB-KW"/>
</dbReference>
<keyword evidence="12 15" id="KW-1133">Transmembrane helix</keyword>
<dbReference type="InterPro" id="IPR036097">
    <property type="entry name" value="HisK_dim/P_sf"/>
</dbReference>
<feature type="transmembrane region" description="Helical" evidence="15">
    <location>
        <begin position="60"/>
        <end position="84"/>
    </location>
</feature>
<organism evidence="18 19">
    <name type="scientific">Rhizobium rhizoryzae</name>
    <dbReference type="NCBI Taxonomy" id="451876"/>
    <lineage>
        <taxon>Bacteria</taxon>
        <taxon>Pseudomonadati</taxon>
        <taxon>Pseudomonadota</taxon>
        <taxon>Alphaproteobacteria</taxon>
        <taxon>Hyphomicrobiales</taxon>
        <taxon>Rhizobiaceae</taxon>
        <taxon>Rhizobium/Agrobacterium group</taxon>
        <taxon>Rhizobium</taxon>
    </lineage>
</organism>
<evidence type="ECO:0000313" key="18">
    <source>
        <dbReference type="EMBL" id="MBB4141684.1"/>
    </source>
</evidence>
<evidence type="ECO:0000259" key="17">
    <source>
        <dbReference type="PROSITE" id="PS50885"/>
    </source>
</evidence>
<comment type="catalytic activity">
    <reaction evidence="1">
        <text>ATP + protein L-histidine = ADP + protein N-phospho-L-histidine.</text>
        <dbReference type="EC" id="2.7.13.3"/>
    </reaction>
</comment>
<feature type="domain" description="HAMP" evidence="17">
    <location>
        <begin position="230"/>
        <end position="282"/>
    </location>
</feature>
<evidence type="ECO:0000256" key="11">
    <source>
        <dbReference type="ARBA" id="ARBA00022840"/>
    </source>
</evidence>
<dbReference type="Proteomes" id="UP000519897">
    <property type="component" value="Unassembled WGS sequence"/>
</dbReference>
<dbReference type="PROSITE" id="PS50109">
    <property type="entry name" value="HIS_KIN"/>
    <property type="match status" value="1"/>
</dbReference>
<accession>A0A7W6LC71</accession>
<dbReference type="CDD" id="cd06225">
    <property type="entry name" value="HAMP"/>
    <property type="match status" value="1"/>
</dbReference>
<keyword evidence="5" id="KW-0997">Cell inner membrane</keyword>
<dbReference type="PROSITE" id="PS50885">
    <property type="entry name" value="HAMP"/>
    <property type="match status" value="1"/>
</dbReference>
<keyword evidence="13" id="KW-0902">Two-component regulatory system</keyword>
<gene>
    <name evidence="18" type="ORF">GGQ72_000183</name>
</gene>